<keyword evidence="9" id="KW-1133">Transmembrane helix</keyword>
<feature type="compositionally biased region" description="Basic and acidic residues" evidence="8">
    <location>
        <begin position="197"/>
        <end position="208"/>
    </location>
</feature>
<feature type="region of interest" description="Disordered" evidence="8">
    <location>
        <begin position="184"/>
        <end position="211"/>
    </location>
</feature>
<name>A0A317VWM9_9EURO</name>
<evidence type="ECO:0000256" key="7">
    <source>
        <dbReference type="RuleBase" id="RU000461"/>
    </source>
</evidence>
<evidence type="ECO:0000256" key="2">
    <source>
        <dbReference type="ARBA" id="ARBA00010617"/>
    </source>
</evidence>
<dbReference type="Proteomes" id="UP000247233">
    <property type="component" value="Unassembled WGS sequence"/>
</dbReference>
<evidence type="ECO:0000256" key="8">
    <source>
        <dbReference type="SAM" id="MobiDB-lite"/>
    </source>
</evidence>
<dbReference type="SUPFAM" id="SSF48264">
    <property type="entry name" value="Cytochrome P450"/>
    <property type="match status" value="1"/>
</dbReference>
<dbReference type="PROSITE" id="PS00086">
    <property type="entry name" value="CYTOCHROME_P450"/>
    <property type="match status" value="1"/>
</dbReference>
<proteinExistence type="inferred from homology"/>
<comment type="caution">
    <text evidence="10">The sequence shown here is derived from an EMBL/GenBank/DDBJ whole genome shotgun (WGS) entry which is preliminary data.</text>
</comment>
<evidence type="ECO:0000256" key="1">
    <source>
        <dbReference type="ARBA" id="ARBA00001971"/>
    </source>
</evidence>
<evidence type="ECO:0000256" key="5">
    <source>
        <dbReference type="ARBA" id="ARBA00023004"/>
    </source>
</evidence>
<dbReference type="InterPro" id="IPR036396">
    <property type="entry name" value="Cyt_P450_sf"/>
</dbReference>
<dbReference type="InterPro" id="IPR001128">
    <property type="entry name" value="Cyt_P450"/>
</dbReference>
<protein>
    <submittedName>
        <fullName evidence="10">Cytochrome P450 monooxygenase</fullName>
    </submittedName>
</protein>
<dbReference type="GeneID" id="37068187"/>
<evidence type="ECO:0000313" key="10">
    <source>
        <dbReference type="EMBL" id="PWY78185.1"/>
    </source>
</evidence>
<feature type="transmembrane region" description="Helical" evidence="9">
    <location>
        <begin position="39"/>
        <end position="56"/>
    </location>
</feature>
<evidence type="ECO:0000256" key="6">
    <source>
        <dbReference type="ARBA" id="ARBA00023033"/>
    </source>
</evidence>
<evidence type="ECO:0000256" key="3">
    <source>
        <dbReference type="ARBA" id="ARBA00022723"/>
    </source>
</evidence>
<dbReference type="InterPro" id="IPR017972">
    <property type="entry name" value="Cyt_P450_CS"/>
</dbReference>
<keyword evidence="9" id="KW-0812">Transmembrane</keyword>
<dbReference type="GO" id="GO:0004497">
    <property type="term" value="F:monooxygenase activity"/>
    <property type="evidence" value="ECO:0007669"/>
    <property type="project" value="UniProtKB-KW"/>
</dbReference>
<dbReference type="PANTHER" id="PTHR24305:SF166">
    <property type="entry name" value="CYTOCHROME P450 12A4, MITOCHONDRIAL-RELATED"/>
    <property type="match status" value="1"/>
</dbReference>
<dbReference type="EMBL" id="MSFL01000017">
    <property type="protein sequence ID" value="PWY78185.1"/>
    <property type="molecule type" value="Genomic_DNA"/>
</dbReference>
<dbReference type="Gene3D" id="1.10.630.10">
    <property type="entry name" value="Cytochrome P450"/>
    <property type="match status" value="1"/>
</dbReference>
<keyword evidence="11" id="KW-1185">Reference proteome</keyword>
<keyword evidence="5 7" id="KW-0408">Iron</keyword>
<dbReference type="GO" id="GO:0005506">
    <property type="term" value="F:iron ion binding"/>
    <property type="evidence" value="ECO:0007669"/>
    <property type="project" value="InterPro"/>
</dbReference>
<evidence type="ECO:0000256" key="4">
    <source>
        <dbReference type="ARBA" id="ARBA00023002"/>
    </source>
</evidence>
<feature type="compositionally biased region" description="Low complexity" evidence="8">
    <location>
        <begin position="316"/>
        <end position="338"/>
    </location>
</feature>
<dbReference type="STRING" id="1448321.A0A317VWM9"/>
<dbReference type="GO" id="GO:0016705">
    <property type="term" value="F:oxidoreductase activity, acting on paired donors, with incorporation or reduction of molecular oxygen"/>
    <property type="evidence" value="ECO:0007669"/>
    <property type="project" value="InterPro"/>
</dbReference>
<keyword evidence="3 7" id="KW-0479">Metal-binding</keyword>
<keyword evidence="7" id="KW-0349">Heme</keyword>
<dbReference type="RefSeq" id="XP_025398126.1">
    <property type="nucleotide sequence ID" value="XM_025545950.1"/>
</dbReference>
<dbReference type="PRINTS" id="PR00385">
    <property type="entry name" value="P450"/>
</dbReference>
<evidence type="ECO:0000313" key="11">
    <source>
        <dbReference type="Proteomes" id="UP000247233"/>
    </source>
</evidence>
<accession>A0A317VWM9</accession>
<keyword evidence="6 7" id="KW-0503">Monooxygenase</keyword>
<comment type="similarity">
    <text evidence="2 7">Belongs to the cytochrome P450 family.</text>
</comment>
<feature type="transmembrane region" description="Helical" evidence="9">
    <location>
        <begin position="6"/>
        <end position="27"/>
    </location>
</feature>
<feature type="region of interest" description="Disordered" evidence="8">
    <location>
        <begin position="313"/>
        <end position="350"/>
    </location>
</feature>
<sequence length="596" mass="66955">MTLPLPTLITTLTTLTTIYTLYKLLALTQNYFIARRTRLPIFISPIPSTSILWQILGPTFQRQLQQCLPEWIYVRLDVLMHGWEFRQRAKLHHRLGKVFVVVTMDECSLCVADPAVSTSILARRKDFVQPPVVARFLGFFGPNVLQSNGEDWQRQRRIIAPNLNENIMRTVWGESVRQAGEMGDFLTRGSGGISDDDEKKEKKKKNEGSNDTLTGLRTLAINVLGQAGYGQNAPWTPDFDFSDTGTSSNSTSDQTSGRVSYFKTIAMVTDRFIEAALIPGWIKQLPFMPAYLQRLGREMERVPGYIRGILDEERNSSSSSASSSDFSATATATATASGGKSGGESEDRKTRGGNLLDLLVKFSDTNTNINANIDKDGLYLTESEISGNLWVFTAAGFDTTATTMGYAVMLLAAYPEWQEWVREELHSLSVEKWRYEDVFTRCTRLLAVMYETLRLYTPVLHITRSISTPQQLHSTLGTHNLTPPMNVYVSSQCIHRDADIWGEDVDEFRPGRWIDPSSGGLVVPEKGTFVPWSGGPRVCPGMKMSQVEFVGTMAVLFCGRRCEARRRLTALMEDSVPKLTLQVRRPEEVVLRWVEL</sequence>
<keyword evidence="9" id="KW-0472">Membrane</keyword>
<dbReference type="GO" id="GO:0020037">
    <property type="term" value="F:heme binding"/>
    <property type="evidence" value="ECO:0007669"/>
    <property type="project" value="InterPro"/>
</dbReference>
<dbReference type="CDD" id="cd11070">
    <property type="entry name" value="CYP56-like"/>
    <property type="match status" value="1"/>
</dbReference>
<dbReference type="PANTHER" id="PTHR24305">
    <property type="entry name" value="CYTOCHROME P450"/>
    <property type="match status" value="1"/>
</dbReference>
<dbReference type="VEuPathDB" id="FungiDB:BO70DRAFT_388039"/>
<organism evidence="10 11">
    <name type="scientific">Aspergillus heteromorphus CBS 117.55</name>
    <dbReference type="NCBI Taxonomy" id="1448321"/>
    <lineage>
        <taxon>Eukaryota</taxon>
        <taxon>Fungi</taxon>
        <taxon>Dikarya</taxon>
        <taxon>Ascomycota</taxon>
        <taxon>Pezizomycotina</taxon>
        <taxon>Eurotiomycetes</taxon>
        <taxon>Eurotiomycetidae</taxon>
        <taxon>Eurotiales</taxon>
        <taxon>Aspergillaceae</taxon>
        <taxon>Aspergillus</taxon>
        <taxon>Aspergillus subgen. Circumdati</taxon>
    </lineage>
</organism>
<comment type="cofactor">
    <cofactor evidence="1">
        <name>heme</name>
        <dbReference type="ChEBI" id="CHEBI:30413"/>
    </cofactor>
</comment>
<keyword evidence="4 7" id="KW-0560">Oxidoreductase</keyword>
<dbReference type="InterPro" id="IPR050121">
    <property type="entry name" value="Cytochrome_P450_monoxygenase"/>
</dbReference>
<gene>
    <name evidence="10" type="ORF">BO70DRAFT_388039</name>
</gene>
<dbReference type="OrthoDB" id="1470350at2759"/>
<evidence type="ECO:0000256" key="9">
    <source>
        <dbReference type="SAM" id="Phobius"/>
    </source>
</evidence>
<dbReference type="AlphaFoldDB" id="A0A317VWM9"/>
<reference evidence="10 11" key="1">
    <citation type="submission" date="2016-12" db="EMBL/GenBank/DDBJ databases">
        <title>The genomes of Aspergillus section Nigri reveals drivers in fungal speciation.</title>
        <authorList>
            <consortium name="DOE Joint Genome Institute"/>
            <person name="Vesth T.C."/>
            <person name="Nybo J."/>
            <person name="Theobald S."/>
            <person name="Brandl J."/>
            <person name="Frisvad J.C."/>
            <person name="Nielsen K.F."/>
            <person name="Lyhne E.K."/>
            <person name="Kogle M.E."/>
            <person name="Kuo A."/>
            <person name="Riley R."/>
            <person name="Clum A."/>
            <person name="Nolan M."/>
            <person name="Lipzen A."/>
            <person name="Salamov A."/>
            <person name="Henrissat B."/>
            <person name="Wiebenga A."/>
            <person name="De Vries R.P."/>
            <person name="Grigoriev I.V."/>
            <person name="Mortensen U.H."/>
            <person name="Andersen M.R."/>
            <person name="Baker S.E."/>
        </authorList>
    </citation>
    <scope>NUCLEOTIDE SEQUENCE [LARGE SCALE GENOMIC DNA]</scope>
    <source>
        <strain evidence="10 11">CBS 117.55</strain>
    </source>
</reference>
<dbReference type="Pfam" id="PF00067">
    <property type="entry name" value="p450"/>
    <property type="match status" value="1"/>
</dbReference>